<dbReference type="InterPro" id="IPR036788">
    <property type="entry name" value="T_IF-3_C_sf"/>
</dbReference>
<feature type="domain" description="Translation initiation factor 3 N-terminal" evidence="6">
    <location>
        <begin position="1"/>
        <end position="50"/>
    </location>
</feature>
<dbReference type="SUPFAM" id="SSF54364">
    <property type="entry name" value="Translation initiation factor IF3, N-terminal domain"/>
    <property type="match status" value="1"/>
</dbReference>
<dbReference type="InterPro" id="IPR019815">
    <property type="entry name" value="Translation_initiation_fac_3_C"/>
</dbReference>
<dbReference type="PANTHER" id="PTHR10938">
    <property type="entry name" value="TRANSLATION INITIATION FACTOR IF-3"/>
    <property type="match status" value="1"/>
</dbReference>
<reference evidence="7 8" key="1">
    <citation type="journal article" name="Front. Microbiol.">
        <title>Sugar Metabolism of the First Thermophilic Planctomycete Thermogutta terrifontis: Comparative Genomic and Transcriptomic Approaches.</title>
        <authorList>
            <person name="Elcheninov A.G."/>
            <person name="Menzel P."/>
            <person name="Gudbergsdottir S.R."/>
            <person name="Slesarev A.I."/>
            <person name="Kadnikov V.V."/>
            <person name="Krogh A."/>
            <person name="Bonch-Osmolovskaya E.A."/>
            <person name="Peng X."/>
            <person name="Kublanov I.V."/>
        </authorList>
    </citation>
    <scope>NUCLEOTIDE SEQUENCE [LARGE SCALE GENOMIC DNA]</scope>
    <source>
        <strain evidence="7 8">R1</strain>
    </source>
</reference>
<dbReference type="NCBIfam" id="TIGR00168">
    <property type="entry name" value="infC"/>
    <property type="match status" value="1"/>
</dbReference>
<evidence type="ECO:0000259" key="5">
    <source>
        <dbReference type="Pfam" id="PF00707"/>
    </source>
</evidence>
<dbReference type="GO" id="GO:0032790">
    <property type="term" value="P:ribosome disassembly"/>
    <property type="evidence" value="ECO:0007669"/>
    <property type="project" value="TreeGrafter"/>
</dbReference>
<sequence>MGIVSREQALAAAREAGLDLVEVAPNDNPPVCRILDFGKFKYMQKKKQQKSHAAQMKVKEIRVRPGTGEADLNVKINRAREFLTKGDKVLISVMFRGREAAHMEEGEKVLNHILERLMDLGKLEGTISRQPKRIVCTVLPNAKSAS</sequence>
<dbReference type="AlphaFoldDB" id="A0A286RIF8"/>
<dbReference type="GO" id="GO:0003743">
    <property type="term" value="F:translation initiation factor activity"/>
    <property type="evidence" value="ECO:0007669"/>
    <property type="project" value="UniProtKB-UniRule"/>
</dbReference>
<gene>
    <name evidence="7" type="ORF">THTE_3120</name>
</gene>
<feature type="domain" description="Translation initiation factor 3 C-terminal" evidence="5">
    <location>
        <begin position="57"/>
        <end position="140"/>
    </location>
</feature>
<accession>A0A286RIF8</accession>
<dbReference type="SUPFAM" id="SSF55200">
    <property type="entry name" value="Translation initiation factor IF3, C-terminal domain"/>
    <property type="match status" value="1"/>
</dbReference>
<dbReference type="GO" id="GO:0005829">
    <property type="term" value="C:cytosol"/>
    <property type="evidence" value="ECO:0007669"/>
    <property type="project" value="TreeGrafter"/>
</dbReference>
<dbReference type="GO" id="GO:0016020">
    <property type="term" value="C:membrane"/>
    <property type="evidence" value="ECO:0007669"/>
    <property type="project" value="TreeGrafter"/>
</dbReference>
<proteinExistence type="inferred from homology"/>
<comment type="similarity">
    <text evidence="1">Belongs to the IF-3 family.</text>
</comment>
<dbReference type="Gene3D" id="3.10.20.80">
    <property type="entry name" value="Translation initiation factor 3 (IF-3), N-terminal domain"/>
    <property type="match status" value="1"/>
</dbReference>
<protein>
    <recommendedName>
        <fullName evidence="4">Translation initiation factor IF-3</fullName>
    </recommendedName>
</protein>
<keyword evidence="3" id="KW-0648">Protein biosynthesis</keyword>
<dbReference type="PANTHER" id="PTHR10938:SF0">
    <property type="entry name" value="TRANSLATION INITIATION FACTOR IF-3, MITOCHONDRIAL"/>
    <property type="match status" value="1"/>
</dbReference>
<dbReference type="InterPro" id="IPR001288">
    <property type="entry name" value="Translation_initiation_fac_3"/>
</dbReference>
<evidence type="ECO:0000256" key="3">
    <source>
        <dbReference type="ARBA" id="ARBA00022917"/>
    </source>
</evidence>
<dbReference type="GO" id="GO:0043022">
    <property type="term" value="F:ribosome binding"/>
    <property type="evidence" value="ECO:0007669"/>
    <property type="project" value="TreeGrafter"/>
</dbReference>
<dbReference type="Proteomes" id="UP000215086">
    <property type="component" value="Chromosome"/>
</dbReference>
<dbReference type="KEGG" id="ttf:THTE_3120"/>
<evidence type="ECO:0000313" key="7">
    <source>
        <dbReference type="EMBL" id="ASV75722.1"/>
    </source>
</evidence>
<evidence type="ECO:0000256" key="2">
    <source>
        <dbReference type="ARBA" id="ARBA00022540"/>
    </source>
</evidence>
<dbReference type="Pfam" id="PF00707">
    <property type="entry name" value="IF3_C"/>
    <property type="match status" value="1"/>
</dbReference>
<evidence type="ECO:0000259" key="6">
    <source>
        <dbReference type="Pfam" id="PF05198"/>
    </source>
</evidence>
<dbReference type="InterPro" id="IPR036787">
    <property type="entry name" value="T_IF-3_N_sf"/>
</dbReference>
<dbReference type="Gene3D" id="3.30.110.10">
    <property type="entry name" value="Translation initiation factor 3 (IF-3), C-terminal domain"/>
    <property type="match status" value="1"/>
</dbReference>
<keyword evidence="2 7" id="KW-0396">Initiation factor</keyword>
<organism evidence="7 8">
    <name type="scientific">Thermogutta terrifontis</name>
    <dbReference type="NCBI Taxonomy" id="1331910"/>
    <lineage>
        <taxon>Bacteria</taxon>
        <taxon>Pseudomonadati</taxon>
        <taxon>Planctomycetota</taxon>
        <taxon>Planctomycetia</taxon>
        <taxon>Pirellulales</taxon>
        <taxon>Thermoguttaceae</taxon>
        <taxon>Thermogutta</taxon>
    </lineage>
</organism>
<dbReference type="Pfam" id="PF05198">
    <property type="entry name" value="IF3_N"/>
    <property type="match status" value="1"/>
</dbReference>
<keyword evidence="8" id="KW-1185">Reference proteome</keyword>
<dbReference type="InterPro" id="IPR019814">
    <property type="entry name" value="Translation_initiation_fac_3_N"/>
</dbReference>
<evidence type="ECO:0000313" key="8">
    <source>
        <dbReference type="Proteomes" id="UP000215086"/>
    </source>
</evidence>
<name>A0A286RIF8_9BACT</name>
<evidence type="ECO:0000256" key="4">
    <source>
        <dbReference type="NCBIfam" id="TIGR00168"/>
    </source>
</evidence>
<evidence type="ECO:0000256" key="1">
    <source>
        <dbReference type="ARBA" id="ARBA00005439"/>
    </source>
</evidence>
<dbReference type="EMBL" id="CP018477">
    <property type="protein sequence ID" value="ASV75722.1"/>
    <property type="molecule type" value="Genomic_DNA"/>
</dbReference>